<evidence type="ECO:0000256" key="7">
    <source>
        <dbReference type="ARBA" id="ARBA00022840"/>
    </source>
</evidence>
<proteinExistence type="inferred from homology"/>
<evidence type="ECO:0000256" key="5">
    <source>
        <dbReference type="ARBA" id="ARBA00022519"/>
    </source>
</evidence>
<keyword evidence="3" id="KW-0813">Transport</keyword>
<dbReference type="NCBIfam" id="NF008453">
    <property type="entry name" value="PRK11308.1"/>
    <property type="match status" value="2"/>
</dbReference>
<evidence type="ECO:0000256" key="3">
    <source>
        <dbReference type="ARBA" id="ARBA00022448"/>
    </source>
</evidence>
<comment type="subcellular location">
    <subcellularLocation>
        <location evidence="1">Cell membrane</location>
        <topology evidence="1">Peripheral membrane protein</topology>
    </subcellularLocation>
</comment>
<dbReference type="GO" id="GO:0015833">
    <property type="term" value="P:peptide transport"/>
    <property type="evidence" value="ECO:0007669"/>
    <property type="project" value="InterPro"/>
</dbReference>
<keyword evidence="5" id="KW-0997">Cell inner membrane</keyword>
<dbReference type="NCBIfam" id="TIGR01727">
    <property type="entry name" value="oligo_HPY"/>
    <property type="match status" value="1"/>
</dbReference>
<dbReference type="EMBL" id="BAWF01000009">
    <property type="protein sequence ID" value="GAF43677.1"/>
    <property type="molecule type" value="Genomic_DNA"/>
</dbReference>
<dbReference type="SMART" id="SM00382">
    <property type="entry name" value="AAA"/>
    <property type="match status" value="2"/>
</dbReference>
<dbReference type="InterPro" id="IPR003439">
    <property type="entry name" value="ABC_transporter-like_ATP-bd"/>
</dbReference>
<dbReference type="InterPro" id="IPR013563">
    <property type="entry name" value="Oligopep_ABC_C"/>
</dbReference>
<dbReference type="InterPro" id="IPR003593">
    <property type="entry name" value="AAA+_ATPase"/>
</dbReference>
<dbReference type="PANTHER" id="PTHR43297">
    <property type="entry name" value="OLIGOPEPTIDE TRANSPORT ATP-BINDING PROTEIN APPD"/>
    <property type="match status" value="1"/>
</dbReference>
<evidence type="ECO:0000256" key="8">
    <source>
        <dbReference type="ARBA" id="ARBA00022967"/>
    </source>
</evidence>
<keyword evidence="9" id="KW-0472">Membrane</keyword>
<protein>
    <submittedName>
        <fullName evidence="11">Putative ABC transporter ATP-binding protein</fullName>
    </submittedName>
</protein>
<dbReference type="Proteomes" id="UP000019491">
    <property type="component" value="Unassembled WGS sequence"/>
</dbReference>
<organism evidence="11 12">
    <name type="scientific">Rhodococcus wratislaviensis NBRC 100605</name>
    <dbReference type="NCBI Taxonomy" id="1219028"/>
    <lineage>
        <taxon>Bacteria</taxon>
        <taxon>Bacillati</taxon>
        <taxon>Actinomycetota</taxon>
        <taxon>Actinomycetes</taxon>
        <taxon>Mycobacteriales</taxon>
        <taxon>Nocardiaceae</taxon>
        <taxon>Rhodococcus</taxon>
    </lineage>
</organism>
<reference evidence="11 12" key="1">
    <citation type="submission" date="2014-02" db="EMBL/GenBank/DDBJ databases">
        <title>Whole genome shotgun sequence of Rhodococcus wratislaviensis NBRC 100605.</title>
        <authorList>
            <person name="Hosoyama A."/>
            <person name="Tsuchikane K."/>
            <person name="Yoshida I."/>
            <person name="Ohji S."/>
            <person name="Ichikawa N."/>
            <person name="Yamazoe A."/>
            <person name="Fujita N."/>
        </authorList>
    </citation>
    <scope>NUCLEOTIDE SEQUENCE [LARGE SCALE GENOMIC DNA]</scope>
    <source>
        <strain evidence="11 12">NBRC 100605</strain>
    </source>
</reference>
<dbReference type="InterPro" id="IPR050388">
    <property type="entry name" value="ABC_Ni/Peptide_Import"/>
</dbReference>
<dbReference type="NCBIfam" id="NF007739">
    <property type="entry name" value="PRK10419.1"/>
    <property type="match status" value="2"/>
</dbReference>
<evidence type="ECO:0000313" key="12">
    <source>
        <dbReference type="Proteomes" id="UP000019491"/>
    </source>
</evidence>
<dbReference type="OrthoDB" id="2986442at2"/>
<evidence type="ECO:0000256" key="6">
    <source>
        <dbReference type="ARBA" id="ARBA00022741"/>
    </source>
</evidence>
<dbReference type="PROSITE" id="PS50893">
    <property type="entry name" value="ABC_TRANSPORTER_2"/>
    <property type="match status" value="2"/>
</dbReference>
<keyword evidence="7 11" id="KW-0067">ATP-binding</keyword>
<evidence type="ECO:0000256" key="9">
    <source>
        <dbReference type="ARBA" id="ARBA00023136"/>
    </source>
</evidence>
<name>X0PYZ7_RHOWR</name>
<gene>
    <name evidence="11" type="ORF">RW1_009_01010</name>
</gene>
<feature type="domain" description="ABC transporter" evidence="10">
    <location>
        <begin position="365"/>
        <end position="611"/>
    </location>
</feature>
<dbReference type="CDD" id="cd03257">
    <property type="entry name" value="ABC_NikE_OppD_transporters"/>
    <property type="match status" value="2"/>
</dbReference>
<dbReference type="RefSeq" id="WP_081792255.1">
    <property type="nucleotide sequence ID" value="NZ_BAWF01000009.1"/>
</dbReference>
<dbReference type="GO" id="GO:0005524">
    <property type="term" value="F:ATP binding"/>
    <property type="evidence" value="ECO:0007669"/>
    <property type="project" value="UniProtKB-KW"/>
</dbReference>
<evidence type="ECO:0000256" key="2">
    <source>
        <dbReference type="ARBA" id="ARBA00005417"/>
    </source>
</evidence>
<dbReference type="InterPro" id="IPR017871">
    <property type="entry name" value="ABC_transporter-like_CS"/>
</dbReference>
<comment type="similarity">
    <text evidence="2">Belongs to the ABC transporter superfamily.</text>
</comment>
<evidence type="ECO:0000259" key="10">
    <source>
        <dbReference type="PROSITE" id="PS50893"/>
    </source>
</evidence>
<dbReference type="GO" id="GO:0016887">
    <property type="term" value="F:ATP hydrolysis activity"/>
    <property type="evidence" value="ECO:0007669"/>
    <property type="project" value="InterPro"/>
</dbReference>
<keyword evidence="12" id="KW-1185">Reference proteome</keyword>
<sequence length="627" mass="67651">MNSTTTLHSDQRLGADEAPTELLAVQNLRVAGASGKTLVADASFSLKEGEAIAIVGESGSGKSLTARSIIGLLPSGLTASGSIRYRGREVLSCSTAERTALRGSEICMILQDPFTMLHPMITCGDVITENLRKSNGRRLPRATRKQEAVTRLAEVGIRDPRVADRYPFELSGGMRQRVAIAAALAQNPRLLIADEPSTALDATTQQEVLDLLVKLQRSRGMALILITHDLRVAFSVCQQVNVFYAGEVAESGPATAIATNPQHPYTMGLLLAEPPVDRRIQDFFSIPGSVPTPDAVSDRCSFAARCDWKEDICLSGKPILTVTAPGRQVACARTNDIRSEMQRVQSTFANSELPILEFQGKKTVLETRNLEVTFGDPKKKSAVRAVGGVSITIYEGESVGIVGESGSGKTTFSRTIVGLAKPTAGSINLGGIDSTSYDALSPQTRREARRRVQIVFQDPYSSLNPVHSIGAALTDALRFRLGSDAKATDVEALLERVGLPASYKNRMPNALSGGERQRIAIARALAVQPRLLILDEPVSALDVSVQAQILTLLREIREELGLAYLFITHDLAVVRQVADRIYVMNRGQVVEEGPTTSILDAPQHEYTRLLVGSIPDEHGRAQKDNGA</sequence>
<evidence type="ECO:0000313" key="11">
    <source>
        <dbReference type="EMBL" id="GAF43677.1"/>
    </source>
</evidence>
<keyword evidence="8" id="KW-1278">Translocase</keyword>
<evidence type="ECO:0000256" key="4">
    <source>
        <dbReference type="ARBA" id="ARBA00022475"/>
    </source>
</evidence>
<dbReference type="AlphaFoldDB" id="X0PYZ7"/>
<keyword evidence="6" id="KW-0547">Nucleotide-binding</keyword>
<dbReference type="PANTHER" id="PTHR43297:SF14">
    <property type="entry name" value="ATPASE AAA-TYPE CORE DOMAIN-CONTAINING PROTEIN"/>
    <property type="match status" value="1"/>
</dbReference>
<keyword evidence="4" id="KW-1003">Cell membrane</keyword>
<comment type="caution">
    <text evidence="11">The sequence shown here is derived from an EMBL/GenBank/DDBJ whole genome shotgun (WGS) entry which is preliminary data.</text>
</comment>
<dbReference type="SUPFAM" id="SSF52540">
    <property type="entry name" value="P-loop containing nucleoside triphosphate hydrolases"/>
    <property type="match status" value="2"/>
</dbReference>
<feature type="domain" description="ABC transporter" evidence="10">
    <location>
        <begin position="23"/>
        <end position="270"/>
    </location>
</feature>
<dbReference type="Gene3D" id="3.40.50.300">
    <property type="entry name" value="P-loop containing nucleotide triphosphate hydrolases"/>
    <property type="match status" value="2"/>
</dbReference>
<dbReference type="Pfam" id="PF08352">
    <property type="entry name" value="oligo_HPY"/>
    <property type="match status" value="2"/>
</dbReference>
<dbReference type="Pfam" id="PF00005">
    <property type="entry name" value="ABC_tran"/>
    <property type="match status" value="2"/>
</dbReference>
<dbReference type="InterPro" id="IPR027417">
    <property type="entry name" value="P-loop_NTPase"/>
</dbReference>
<evidence type="ECO:0000256" key="1">
    <source>
        <dbReference type="ARBA" id="ARBA00004202"/>
    </source>
</evidence>
<dbReference type="PROSITE" id="PS00211">
    <property type="entry name" value="ABC_TRANSPORTER_1"/>
    <property type="match status" value="2"/>
</dbReference>
<accession>X0PYZ7</accession>
<dbReference type="GO" id="GO:0005886">
    <property type="term" value="C:plasma membrane"/>
    <property type="evidence" value="ECO:0007669"/>
    <property type="project" value="UniProtKB-SubCell"/>
</dbReference>